<evidence type="ECO:0000313" key="1">
    <source>
        <dbReference type="EMBL" id="MCZ4244992.1"/>
    </source>
</evidence>
<name>A0ABT4LAP1_9SPHI</name>
<dbReference type="Proteomes" id="UP001144347">
    <property type="component" value="Unassembled WGS sequence"/>
</dbReference>
<gene>
    <name evidence="1" type="ORF">O0955_13345</name>
</gene>
<protein>
    <submittedName>
        <fullName evidence="1">Uncharacterized protein</fullName>
    </submittedName>
</protein>
<comment type="caution">
    <text evidence="1">The sequence shown here is derived from an EMBL/GenBank/DDBJ whole genome shotgun (WGS) entry which is preliminary data.</text>
</comment>
<keyword evidence="2" id="KW-1185">Reference proteome</keyword>
<reference evidence="1" key="1">
    <citation type="submission" date="2022-12" db="EMBL/GenBank/DDBJ databases">
        <title>Genome sequence of HCMS5-2.</title>
        <authorList>
            <person name="Woo H."/>
        </authorList>
    </citation>
    <scope>NUCLEOTIDE SEQUENCE</scope>
    <source>
        <strain evidence="1">HCMS5-2</strain>
    </source>
</reference>
<sequence length="60" mass="7055">MDRQIKNADDIKAFLLLLEKRLSKNLEDNKEISFHTSITHSISDEELDFFTGETWTIEVK</sequence>
<dbReference type="RefSeq" id="WP_269428045.1">
    <property type="nucleotide sequence ID" value="NZ_JAPWGM010000004.1"/>
</dbReference>
<organism evidence="1 2">
    <name type="scientific">Pedobacter punctiformis</name>
    <dbReference type="NCBI Taxonomy" id="3004097"/>
    <lineage>
        <taxon>Bacteria</taxon>
        <taxon>Pseudomonadati</taxon>
        <taxon>Bacteroidota</taxon>
        <taxon>Sphingobacteriia</taxon>
        <taxon>Sphingobacteriales</taxon>
        <taxon>Sphingobacteriaceae</taxon>
        <taxon>Pedobacter</taxon>
    </lineage>
</organism>
<accession>A0ABT4LAP1</accession>
<proteinExistence type="predicted"/>
<dbReference type="EMBL" id="JAPWGM010000004">
    <property type="protein sequence ID" value="MCZ4244992.1"/>
    <property type="molecule type" value="Genomic_DNA"/>
</dbReference>
<evidence type="ECO:0000313" key="2">
    <source>
        <dbReference type="Proteomes" id="UP001144347"/>
    </source>
</evidence>